<protein>
    <submittedName>
        <fullName evidence="1">Uncharacterized protein</fullName>
    </submittedName>
</protein>
<reference evidence="1 2" key="1">
    <citation type="journal article" date="2019" name="Sci. Rep.">
        <title>A high-quality genome of Eragrostis curvula grass provides insights into Poaceae evolution and supports new strategies to enhance forage quality.</title>
        <authorList>
            <person name="Carballo J."/>
            <person name="Santos B.A.C.M."/>
            <person name="Zappacosta D."/>
            <person name="Garbus I."/>
            <person name="Selva J.P."/>
            <person name="Gallo C.A."/>
            <person name="Diaz A."/>
            <person name="Albertini E."/>
            <person name="Caccamo M."/>
            <person name="Echenique V."/>
        </authorList>
    </citation>
    <scope>NUCLEOTIDE SEQUENCE [LARGE SCALE GENOMIC DNA]</scope>
    <source>
        <strain evidence="2">cv. Victoria</strain>
        <tissue evidence="1">Leaf</tissue>
    </source>
</reference>
<dbReference type="AlphaFoldDB" id="A0A5J9T9C3"/>
<evidence type="ECO:0000313" key="2">
    <source>
        <dbReference type="Proteomes" id="UP000324897"/>
    </source>
</evidence>
<dbReference type="Gene3D" id="1.20.1050.10">
    <property type="match status" value="1"/>
</dbReference>
<evidence type="ECO:0000313" key="1">
    <source>
        <dbReference type="EMBL" id="TVU07966.1"/>
    </source>
</evidence>
<sequence>MAATVTTTPAPPRDTSCCTGRLLLETCRASLRSGSWTSPSCRSRGGTRGWARSAWTRWRQGWRAAWARRCGERDSVANSLQPPEKVDQFFSRLKKHFGVE</sequence>
<accession>A0A5J9T9C3</accession>
<name>A0A5J9T9C3_9POAL</name>
<organism evidence="1 2">
    <name type="scientific">Eragrostis curvula</name>
    <name type="common">weeping love grass</name>
    <dbReference type="NCBI Taxonomy" id="38414"/>
    <lineage>
        <taxon>Eukaryota</taxon>
        <taxon>Viridiplantae</taxon>
        <taxon>Streptophyta</taxon>
        <taxon>Embryophyta</taxon>
        <taxon>Tracheophyta</taxon>
        <taxon>Spermatophyta</taxon>
        <taxon>Magnoliopsida</taxon>
        <taxon>Liliopsida</taxon>
        <taxon>Poales</taxon>
        <taxon>Poaceae</taxon>
        <taxon>PACMAD clade</taxon>
        <taxon>Chloridoideae</taxon>
        <taxon>Eragrostideae</taxon>
        <taxon>Eragrostidinae</taxon>
        <taxon>Eragrostis</taxon>
    </lineage>
</organism>
<keyword evidence="2" id="KW-1185">Reference proteome</keyword>
<proteinExistence type="predicted"/>
<dbReference type="Gramene" id="TVU07966">
    <property type="protein sequence ID" value="TVU07966"/>
    <property type="gene ID" value="EJB05_41347"/>
</dbReference>
<gene>
    <name evidence="1" type="ORF">EJB05_41347</name>
</gene>
<comment type="caution">
    <text evidence="1">The sequence shown here is derived from an EMBL/GenBank/DDBJ whole genome shotgun (WGS) entry which is preliminary data.</text>
</comment>
<dbReference type="Proteomes" id="UP000324897">
    <property type="component" value="Chromosome 3"/>
</dbReference>
<dbReference type="EMBL" id="RWGY01000039">
    <property type="protein sequence ID" value="TVU07966.1"/>
    <property type="molecule type" value="Genomic_DNA"/>
</dbReference>